<reference evidence="3" key="1">
    <citation type="submission" date="2024-06" db="EMBL/GenBank/DDBJ databases">
        <authorList>
            <person name="Ashkenazi R."/>
            <person name="Lipszyc R.R."/>
            <person name="Braunstein R."/>
            <person name="Yerushalmy O."/>
            <person name="Alkalay-Oren S."/>
            <person name="Coppenhagn-Glazer S."/>
            <person name="Hazan R."/>
        </authorList>
    </citation>
    <scope>NUCLEOTIDE SEQUENCE</scope>
</reference>
<evidence type="ECO:0000256" key="1">
    <source>
        <dbReference type="ARBA" id="ARBA00010406"/>
    </source>
</evidence>
<proteinExistence type="inferred from homology"/>
<dbReference type="PANTHER" id="PTHR11573">
    <property type="entry name" value="RIBONUCLEOSIDE-DIPHOSPHATE REDUCTASE LARGE CHAIN"/>
    <property type="match status" value="1"/>
</dbReference>
<dbReference type="NCBIfam" id="NF006577">
    <property type="entry name" value="PRK09102.1"/>
    <property type="match status" value="1"/>
</dbReference>
<evidence type="ECO:0000259" key="2">
    <source>
        <dbReference type="Pfam" id="PF02867"/>
    </source>
</evidence>
<dbReference type="InterPro" id="IPR013350">
    <property type="entry name" value="RNR_alpha"/>
</dbReference>
<dbReference type="GO" id="GO:0009263">
    <property type="term" value="P:deoxyribonucleotide biosynthetic process"/>
    <property type="evidence" value="ECO:0007669"/>
    <property type="project" value="TreeGrafter"/>
</dbReference>
<dbReference type="Gene3D" id="3.20.70.20">
    <property type="match status" value="1"/>
</dbReference>
<name>A0AAU8GVI8_9VIRU</name>
<evidence type="ECO:0000313" key="3">
    <source>
        <dbReference type="EMBL" id="XCH45095.1"/>
    </source>
</evidence>
<dbReference type="GO" id="GO:0004748">
    <property type="term" value="F:ribonucleoside-diphosphate reductase activity, thioredoxin disulfide as acceptor"/>
    <property type="evidence" value="ECO:0007669"/>
    <property type="project" value="TreeGrafter"/>
</dbReference>
<feature type="domain" description="Ribonucleotide reductase large subunit C-terminal" evidence="2">
    <location>
        <begin position="200"/>
        <end position="382"/>
    </location>
</feature>
<comment type="similarity">
    <text evidence="1">Belongs to the ribonucleoside diphosphate reductase large chain family.</text>
</comment>
<dbReference type="InterPro" id="IPR000788">
    <property type="entry name" value="RNR_lg_C"/>
</dbReference>
<feature type="domain" description="Ribonucleotide reductase large subunit C-terminal" evidence="2">
    <location>
        <begin position="78"/>
        <end position="198"/>
    </location>
</feature>
<sequence length="560" mass="64012">MEQFEWLNTDSRVFLERGYLSEGETPEQRIRDIADTAEKILGIEGFSDKFYYYMGRGYYSLSSPVWSNFGKDRGLSISCFGSYTGDSIPSILGTASEVGVMSKFGGGTSGYFGKVRPRGSDITNNGKTSGSVHFMKLFEQMTDTISQGNTRRGRFSPYLPIDHPDIEEFLEIGTEGNPIQNMTHAVTVTDEWLQEMVNGDLEKRKVWAKVLTRRTQLGFPYIMFSDNANNNTVDVYKDKGMRINNSNLCSEIFLPNNEEESFVCCLSSMNLVHYEEWKDTDAVEVLTYFLDAVMSEFISDLEKMRDSEDIEKRESFRLMERAYNFSKRHRALGLGVLGWHSYLQSKMIPFESVEASRLNTQIFSFIKKKAYKASKELAELFGEPELLQGYGRRNSTLLALAPTTSSSFILGQVSKSIEPFMSNYYVVDTAKVKKTMINPYLKELLKEKGKDTKEVLESIRDYDGSVQHLDFLNQREKDVFKTYGEINQYNILDQAGSRQYYIDQGQSINIMVNPKHVTAEELNELYLFAWANGIKSLYYQHGTNSAQQFNLSKLCINCEA</sequence>
<accession>A0AAU8GVI8</accession>
<dbReference type="GO" id="GO:0005524">
    <property type="term" value="F:ATP binding"/>
    <property type="evidence" value="ECO:0007669"/>
    <property type="project" value="TreeGrafter"/>
</dbReference>
<dbReference type="NCBIfam" id="TIGR02510">
    <property type="entry name" value="NrdE-prime"/>
    <property type="match status" value="1"/>
</dbReference>
<dbReference type="EMBL" id="PP931174">
    <property type="protein sequence ID" value="XCH45095.1"/>
    <property type="molecule type" value="Genomic_DNA"/>
</dbReference>
<dbReference type="SUPFAM" id="SSF51998">
    <property type="entry name" value="PFL-like glycyl radical enzymes"/>
    <property type="match status" value="1"/>
</dbReference>
<dbReference type="InterPro" id="IPR039718">
    <property type="entry name" value="Rrm1"/>
</dbReference>
<organism evidence="3">
    <name type="scientific">Mammaliicoccus phage MSShimriz1</name>
    <dbReference type="NCBI Taxonomy" id="3230127"/>
    <lineage>
        <taxon>Viruses</taxon>
    </lineage>
</organism>
<dbReference type="Pfam" id="PF02867">
    <property type="entry name" value="Ribonuc_red_lgC"/>
    <property type="match status" value="3"/>
</dbReference>
<dbReference type="PRINTS" id="PR01183">
    <property type="entry name" value="RIBORDTASEM1"/>
</dbReference>
<protein>
    <submittedName>
        <fullName evidence="3">Ribonucleoside-diphosphate reductase large subunit</fullName>
    </submittedName>
</protein>
<feature type="domain" description="Ribonucleotide reductase large subunit C-terminal" evidence="2">
    <location>
        <begin position="387"/>
        <end position="539"/>
    </location>
</feature>
<dbReference type="PANTHER" id="PTHR11573:SF6">
    <property type="entry name" value="RIBONUCLEOSIDE-DIPHOSPHATE REDUCTASE LARGE SUBUNIT"/>
    <property type="match status" value="1"/>
</dbReference>